<organism evidence="2">
    <name type="scientific">Candidatus Kentrum sp. FM</name>
    <dbReference type="NCBI Taxonomy" id="2126340"/>
    <lineage>
        <taxon>Bacteria</taxon>
        <taxon>Pseudomonadati</taxon>
        <taxon>Pseudomonadota</taxon>
        <taxon>Gammaproteobacteria</taxon>
        <taxon>Candidatus Kentrum</taxon>
    </lineage>
</organism>
<name>A0A450VS28_9GAMM</name>
<proteinExistence type="predicted"/>
<sequence>MNANIVSEAAGQMANLPYVQQEKALKFIEELSLAKGRGAPGERLLKYAGSIAPDDLKIMDEAIQNDCGKIDINEW</sequence>
<evidence type="ECO:0000313" key="1">
    <source>
        <dbReference type="EMBL" id="VFJ47581.1"/>
    </source>
</evidence>
<evidence type="ECO:0000313" key="2">
    <source>
        <dbReference type="EMBL" id="VFK07579.1"/>
    </source>
</evidence>
<protein>
    <submittedName>
        <fullName evidence="2">Uncharacterized protein</fullName>
    </submittedName>
</protein>
<dbReference type="EMBL" id="CAADFL010000045">
    <property type="protein sequence ID" value="VFK07579.1"/>
    <property type="molecule type" value="Genomic_DNA"/>
</dbReference>
<gene>
    <name evidence="2" type="ORF">BECKFM1743B_GA0114221_100451</name>
    <name evidence="1" type="ORF">BECKFM1743C_GA0114222_100471</name>
</gene>
<accession>A0A450VS28</accession>
<dbReference type="AlphaFoldDB" id="A0A450VS28"/>
<dbReference type="EMBL" id="CAADFA010000047">
    <property type="protein sequence ID" value="VFJ47581.1"/>
    <property type="molecule type" value="Genomic_DNA"/>
</dbReference>
<reference evidence="2" key="1">
    <citation type="submission" date="2019-02" db="EMBL/GenBank/DDBJ databases">
        <authorList>
            <person name="Gruber-Vodicka R. H."/>
            <person name="Seah K. B. B."/>
        </authorList>
    </citation>
    <scope>NUCLEOTIDE SEQUENCE</scope>
    <source>
        <strain evidence="2">BECK_BZ164</strain>
        <strain evidence="1">BECK_BZ165</strain>
    </source>
</reference>